<feature type="region of interest" description="Disordered" evidence="1">
    <location>
        <begin position="50"/>
        <end position="115"/>
    </location>
</feature>
<evidence type="ECO:0000313" key="3">
    <source>
        <dbReference type="EMBL" id="AYG95188.1"/>
    </source>
</evidence>
<evidence type="ECO:0000313" key="4">
    <source>
        <dbReference type="Proteomes" id="UP000276984"/>
    </source>
</evidence>
<keyword evidence="4" id="KW-1185">Reference proteome</keyword>
<feature type="chain" id="PRO_5019801815" evidence="2">
    <location>
        <begin position="23"/>
        <end position="242"/>
    </location>
</feature>
<dbReference type="RefSeq" id="WP_121482336.1">
    <property type="nucleotide sequence ID" value="NZ_CP032707.1"/>
</dbReference>
<dbReference type="AlphaFoldDB" id="A0A494RFR0"/>
<proteinExistence type="predicted"/>
<feature type="region of interest" description="Disordered" evidence="1">
    <location>
        <begin position="130"/>
        <end position="165"/>
    </location>
</feature>
<feature type="signal peptide" evidence="2">
    <location>
        <begin position="1"/>
        <end position="22"/>
    </location>
</feature>
<reference evidence="3 4" key="1">
    <citation type="submission" date="2018-10" db="EMBL/GenBank/DDBJ databases">
        <title>Complete genome sequence of Brevundimonas naejangsanensis BRV3.</title>
        <authorList>
            <person name="Berrios L."/>
            <person name="Ely B."/>
        </authorList>
    </citation>
    <scope>NUCLEOTIDE SEQUENCE [LARGE SCALE GENOMIC DNA]</scope>
    <source>
        <strain evidence="3 4">BRV3</strain>
    </source>
</reference>
<feature type="region of interest" description="Disordered" evidence="1">
    <location>
        <begin position="199"/>
        <end position="242"/>
    </location>
</feature>
<feature type="compositionally biased region" description="Pro residues" evidence="1">
    <location>
        <begin position="100"/>
        <end position="109"/>
    </location>
</feature>
<dbReference type="Proteomes" id="UP000276984">
    <property type="component" value="Chromosome"/>
</dbReference>
<evidence type="ECO:0000256" key="2">
    <source>
        <dbReference type="SAM" id="SignalP"/>
    </source>
</evidence>
<evidence type="ECO:0000256" key="1">
    <source>
        <dbReference type="SAM" id="MobiDB-lite"/>
    </source>
</evidence>
<dbReference type="OrthoDB" id="7207226at2"/>
<name>A0A494RFR0_9CAUL</name>
<dbReference type="EMBL" id="CP032707">
    <property type="protein sequence ID" value="AYG95188.1"/>
    <property type="molecule type" value="Genomic_DNA"/>
</dbReference>
<sequence>MPRSLTIAVLLPALGAATAAWAQAGAAAPVRDGAAPRPPVIPHGGYPWRAGTPGFGRQLTPARSWGAPPSIPTPPPSADLLTPAPDLSPASSRAAVAFQPPAPSAPAPVEPAADPMAPRRDALIFQLQGRAPAPPASPPAEHETAAAAERPAPHPAPVEAAPQGAPAYGAGGARYYSVHRQAGRRPDATPIPAPAYLDALPVELDQPPASPDLAEPPAAPTLIRDAAGRLKAAPPADDPLTP</sequence>
<protein>
    <submittedName>
        <fullName evidence="3">Uncharacterized protein</fullName>
    </submittedName>
</protein>
<organism evidence="3 4">
    <name type="scientific">Brevundimonas naejangsanensis</name>
    <dbReference type="NCBI Taxonomy" id="588932"/>
    <lineage>
        <taxon>Bacteria</taxon>
        <taxon>Pseudomonadati</taxon>
        <taxon>Pseudomonadota</taxon>
        <taxon>Alphaproteobacteria</taxon>
        <taxon>Caulobacterales</taxon>
        <taxon>Caulobacteraceae</taxon>
        <taxon>Brevundimonas</taxon>
    </lineage>
</organism>
<keyword evidence="2" id="KW-0732">Signal</keyword>
<accession>A0A494RFR0</accession>
<gene>
    <name evidence="3" type="ORF">D8I30_08340</name>
</gene>